<gene>
    <name evidence="3" type="ORF">EMCG_09444</name>
</gene>
<proteinExistence type="predicted"/>
<dbReference type="EMBL" id="LCZI01000763">
    <property type="protein sequence ID" value="KKZ64636.1"/>
    <property type="molecule type" value="Genomic_DNA"/>
</dbReference>
<evidence type="ECO:0000313" key="3">
    <source>
        <dbReference type="EMBL" id="KKZ64636.1"/>
    </source>
</evidence>
<dbReference type="AlphaFoldDB" id="A0A0G2J9V4"/>
<dbReference type="InterPro" id="IPR057684">
    <property type="entry name" value="DUF7924"/>
</dbReference>
<comment type="caution">
    <text evidence="3">The sequence shown here is derived from an EMBL/GenBank/DDBJ whole genome shotgun (WGS) entry which is preliminary data.</text>
</comment>
<name>A0A0G2J9V4_9EURO</name>
<feature type="region of interest" description="Disordered" evidence="1">
    <location>
        <begin position="256"/>
        <end position="285"/>
    </location>
</feature>
<organism evidence="3 4">
    <name type="scientific">[Emmonsia] crescens</name>
    <dbReference type="NCBI Taxonomy" id="73230"/>
    <lineage>
        <taxon>Eukaryota</taxon>
        <taxon>Fungi</taxon>
        <taxon>Dikarya</taxon>
        <taxon>Ascomycota</taxon>
        <taxon>Pezizomycotina</taxon>
        <taxon>Eurotiomycetes</taxon>
        <taxon>Eurotiomycetidae</taxon>
        <taxon>Onygenales</taxon>
        <taxon>Ajellomycetaceae</taxon>
        <taxon>Emergomyces</taxon>
    </lineage>
</organism>
<feature type="compositionally biased region" description="Polar residues" evidence="1">
    <location>
        <begin position="455"/>
        <end position="464"/>
    </location>
</feature>
<evidence type="ECO:0000256" key="1">
    <source>
        <dbReference type="SAM" id="MobiDB-lite"/>
    </source>
</evidence>
<dbReference type="VEuPathDB" id="FungiDB:EMCG_09444"/>
<dbReference type="OrthoDB" id="5426775at2759"/>
<feature type="region of interest" description="Disordered" evidence="1">
    <location>
        <begin position="453"/>
        <end position="521"/>
    </location>
</feature>
<feature type="domain" description="DUF7924" evidence="2">
    <location>
        <begin position="152"/>
        <end position="254"/>
    </location>
</feature>
<dbReference type="Pfam" id="PF25545">
    <property type="entry name" value="DUF7924"/>
    <property type="match status" value="2"/>
</dbReference>
<reference evidence="4" key="1">
    <citation type="journal article" date="2015" name="PLoS Genet.">
        <title>The dynamic genome and transcriptome of the human fungal pathogen Blastomyces and close relative Emmonsia.</title>
        <authorList>
            <person name="Munoz J.F."/>
            <person name="Gauthier G.M."/>
            <person name="Desjardins C.A."/>
            <person name="Gallo J.E."/>
            <person name="Holder J."/>
            <person name="Sullivan T.D."/>
            <person name="Marty A.J."/>
            <person name="Carmen J.C."/>
            <person name="Chen Z."/>
            <person name="Ding L."/>
            <person name="Gujja S."/>
            <person name="Magrini V."/>
            <person name="Misas E."/>
            <person name="Mitreva M."/>
            <person name="Priest M."/>
            <person name="Saif S."/>
            <person name="Whiston E.A."/>
            <person name="Young S."/>
            <person name="Zeng Q."/>
            <person name="Goldman W.E."/>
            <person name="Mardis E.R."/>
            <person name="Taylor J.W."/>
            <person name="McEwen J.G."/>
            <person name="Clay O.K."/>
            <person name="Klein B.S."/>
            <person name="Cuomo C.A."/>
        </authorList>
    </citation>
    <scope>NUCLEOTIDE SEQUENCE [LARGE SCALE GENOMIC DNA]</scope>
    <source>
        <strain evidence="4">UAMH 3008</strain>
    </source>
</reference>
<feature type="compositionally biased region" description="Low complexity" evidence="1">
    <location>
        <begin position="256"/>
        <end position="271"/>
    </location>
</feature>
<feature type="compositionally biased region" description="Basic and acidic residues" evidence="1">
    <location>
        <begin position="466"/>
        <end position="481"/>
    </location>
</feature>
<feature type="compositionally biased region" description="Acidic residues" evidence="1">
    <location>
        <begin position="507"/>
        <end position="521"/>
    </location>
</feature>
<feature type="region of interest" description="Disordered" evidence="1">
    <location>
        <begin position="169"/>
        <end position="195"/>
    </location>
</feature>
<accession>A0A0G2J9V4</accession>
<protein>
    <recommendedName>
        <fullName evidence="2">DUF7924 domain-containing protein</fullName>
    </recommendedName>
</protein>
<sequence length="521" mass="57685">MDQIIGSPAEDTIELTGNHHHDHLQHHYDNNYHVQRKGSPIEHWVDTSSWPFTPSLDSGILIPSFPNESASIVPHCFSSIQSLSGVSVASSESLCYQTPLDYRGICIYRNEPPEPLMQNARQIITEENDTSTASASALLHNEAALQELSKLPRRLWNATEEEVFEELGNRLTPGCDHGDYHDDDDDDDDGHPLHSTLSYSIKQPWSQSVPVPLLPDFHTAPFLPDPTPDKAYGFSQGAFTHTQHAIIPTLIESASVSTSASGSEAGTETTPNPSPNPNPARNHASPDAHLLFPFFAVEFASLATGGSHHTATDEASSAAAISLNSLLELHRRTVGTHQFDHTRPWCFSLTMDQQIARLNVHWITISGRSRVVRAQSQSQSQSHSQQKQCHTAISTSTCLFNTELLSIYILSDTNALHDLQRAIGNILRYGREILLPKVRLLLDLCQHLPHERRSVSSSNQTEVDTGTERGLGRDGEVDSRSRRPSIIAGFAGGGNEREDQQQLQEQEQQEAWEEEVPDVLL</sequence>
<evidence type="ECO:0000259" key="2">
    <source>
        <dbReference type="Pfam" id="PF25545"/>
    </source>
</evidence>
<evidence type="ECO:0000313" key="4">
    <source>
        <dbReference type="Proteomes" id="UP000034164"/>
    </source>
</evidence>
<dbReference type="Proteomes" id="UP000034164">
    <property type="component" value="Unassembled WGS sequence"/>
</dbReference>
<feature type="domain" description="DUF7924" evidence="2">
    <location>
        <begin position="281"/>
        <end position="379"/>
    </location>
</feature>